<organism evidence="2 3">
    <name type="scientific">Leucobacter edaphi</name>
    <dbReference type="NCBI Taxonomy" id="2796472"/>
    <lineage>
        <taxon>Bacteria</taxon>
        <taxon>Bacillati</taxon>
        <taxon>Actinomycetota</taxon>
        <taxon>Actinomycetes</taxon>
        <taxon>Micrococcales</taxon>
        <taxon>Microbacteriaceae</taxon>
        <taxon>Leucobacter</taxon>
    </lineage>
</organism>
<dbReference type="EMBL" id="JAEHOI010000005">
    <property type="protein sequence ID" value="MBK0421627.1"/>
    <property type="molecule type" value="Genomic_DNA"/>
</dbReference>
<comment type="caution">
    <text evidence="2">The sequence shown here is derived from an EMBL/GenBank/DDBJ whole genome shotgun (WGS) entry which is preliminary data.</text>
</comment>
<protein>
    <submittedName>
        <fullName evidence="2">Glycosyltransferase family 2 protein</fullName>
    </submittedName>
</protein>
<feature type="domain" description="Glycosyltransferase 2-like" evidence="1">
    <location>
        <begin position="10"/>
        <end position="138"/>
    </location>
</feature>
<dbReference type="Proteomes" id="UP000618733">
    <property type="component" value="Unassembled WGS sequence"/>
</dbReference>
<keyword evidence="3" id="KW-1185">Reference proteome</keyword>
<accession>A0A934QEH0</accession>
<dbReference type="RefSeq" id="WP_200131836.1">
    <property type="nucleotide sequence ID" value="NZ_JAEHOI010000005.1"/>
</dbReference>
<proteinExistence type="predicted"/>
<name>A0A934QEH0_9MICO</name>
<dbReference type="InterPro" id="IPR050834">
    <property type="entry name" value="Glycosyltransf_2"/>
</dbReference>
<dbReference type="InterPro" id="IPR001173">
    <property type="entry name" value="Glyco_trans_2-like"/>
</dbReference>
<evidence type="ECO:0000313" key="3">
    <source>
        <dbReference type="Proteomes" id="UP000618733"/>
    </source>
</evidence>
<dbReference type="Gene3D" id="3.90.550.10">
    <property type="entry name" value="Spore Coat Polysaccharide Biosynthesis Protein SpsA, Chain A"/>
    <property type="match status" value="1"/>
</dbReference>
<dbReference type="PANTHER" id="PTHR43685">
    <property type="entry name" value="GLYCOSYLTRANSFERASE"/>
    <property type="match status" value="1"/>
</dbReference>
<dbReference type="PANTHER" id="PTHR43685:SF2">
    <property type="entry name" value="GLYCOSYLTRANSFERASE 2-LIKE DOMAIN-CONTAINING PROTEIN"/>
    <property type="match status" value="1"/>
</dbReference>
<dbReference type="SUPFAM" id="SSF53448">
    <property type="entry name" value="Nucleotide-diphospho-sugar transferases"/>
    <property type="match status" value="1"/>
</dbReference>
<dbReference type="InterPro" id="IPR029044">
    <property type="entry name" value="Nucleotide-diphossugar_trans"/>
</dbReference>
<sequence length="367" mass="39462">MQTPSPLIEVIIPVHDARRPLQRAVRSVLGDCDDRRIAVRVVAHNIDAETVEGMLGELAGDERLIVMPFEDGIASPSGPRNAGVRATTADYFTFVDSDDELAQGTAAAWLSEVDALRPDVHVGRLFGPSGQEIPAPLARTGRTTGLDPVRDLLDYRTSPVGAVIATRLRGAGWPGFTEGVRVGEDMEAGVFLWNVPERITRSDAAGGYRIHSDAEGRVTGDRLPAAILLGPILRLLELPWFRELPESRRRSAAVKFLRVQILGHYDRLAAEEGLSDEDLAGIAPVVRALLDAAPGVSGLLSRADAAASEAIAAGRSAESRALLAARGRGATPLLSRVLPRSPRFLFHPDSLLSRTLRSRARGRRAGK</sequence>
<reference evidence="2" key="1">
    <citation type="submission" date="2020-12" db="EMBL/GenBank/DDBJ databases">
        <title>Leucobacter sp. CAS2, isolated from Chromium sludge.</title>
        <authorList>
            <person name="Xu Z."/>
        </authorList>
    </citation>
    <scope>NUCLEOTIDE SEQUENCE</scope>
    <source>
        <strain evidence="2">CSA2</strain>
    </source>
</reference>
<evidence type="ECO:0000259" key="1">
    <source>
        <dbReference type="Pfam" id="PF00535"/>
    </source>
</evidence>
<dbReference type="Pfam" id="PF00535">
    <property type="entry name" value="Glycos_transf_2"/>
    <property type="match status" value="1"/>
</dbReference>
<evidence type="ECO:0000313" key="2">
    <source>
        <dbReference type="EMBL" id="MBK0421627.1"/>
    </source>
</evidence>
<dbReference type="AlphaFoldDB" id="A0A934QEH0"/>
<gene>
    <name evidence="2" type="ORF">JD292_06025</name>
</gene>
<dbReference type="CDD" id="cd00761">
    <property type="entry name" value="Glyco_tranf_GTA_type"/>
    <property type="match status" value="1"/>
</dbReference>